<name>A0A8H4U7G6_9HYPO</name>
<proteinExistence type="predicted"/>
<sequence>MVAFIKLATLAFGVAFAAASPTLHDDYCTDRYTVRPENNYASLPPTPNEVRSTPLDFEIVDPLQGPDEPSSSPNHDPDNLEPDIVSITKWDYEVRNVQWLRYVPISMPHQSLFTVGGSWISDVGKMKQMLNDGECRPIGVERTFDNGKDFGDGNLTIGYNPHCNMGHIVDAAIELTRLAQVEANLPQTPLVLYNCHHVSPNPHAIYIDNPAATKQK</sequence>
<feature type="chain" id="PRO_5034121223" evidence="2">
    <location>
        <begin position="20"/>
        <end position="216"/>
    </location>
</feature>
<keyword evidence="2" id="KW-0732">Signal</keyword>
<comment type="caution">
    <text evidence="3">The sequence shown here is derived from an EMBL/GenBank/DDBJ whole genome shotgun (WGS) entry which is preliminary data.</text>
</comment>
<keyword evidence="4" id="KW-1185">Reference proteome</keyword>
<evidence type="ECO:0000313" key="3">
    <source>
        <dbReference type="EMBL" id="KAF4971188.1"/>
    </source>
</evidence>
<accession>A0A8H4U7G6</accession>
<evidence type="ECO:0000256" key="2">
    <source>
        <dbReference type="SAM" id="SignalP"/>
    </source>
</evidence>
<dbReference type="AlphaFoldDB" id="A0A8H4U7G6"/>
<gene>
    <name evidence="3" type="ORF">FSARC_1910</name>
</gene>
<dbReference type="Proteomes" id="UP000622797">
    <property type="component" value="Unassembled WGS sequence"/>
</dbReference>
<evidence type="ECO:0000256" key="1">
    <source>
        <dbReference type="SAM" id="MobiDB-lite"/>
    </source>
</evidence>
<reference evidence="3" key="2">
    <citation type="submission" date="2020-05" db="EMBL/GenBank/DDBJ databases">
        <authorList>
            <person name="Kim H.-S."/>
            <person name="Proctor R.H."/>
            <person name="Brown D.W."/>
        </authorList>
    </citation>
    <scope>NUCLEOTIDE SEQUENCE</scope>
    <source>
        <strain evidence="3">NRRL 20472</strain>
    </source>
</reference>
<reference evidence="3" key="1">
    <citation type="journal article" date="2020" name="BMC Genomics">
        <title>Correction to: Identification and distribution of gene clusters required for synthesis of sphingolipid metabolism inhibitors in diverse species of the filamentous fungus Fusarium.</title>
        <authorList>
            <person name="Kim H.S."/>
            <person name="Lohmar J.M."/>
            <person name="Busman M."/>
            <person name="Brown D.W."/>
            <person name="Naumann T.A."/>
            <person name="Divon H.H."/>
            <person name="Lysoe E."/>
            <person name="Uhlig S."/>
            <person name="Proctor R.H."/>
        </authorList>
    </citation>
    <scope>NUCLEOTIDE SEQUENCE</scope>
    <source>
        <strain evidence="3">NRRL 20472</strain>
    </source>
</reference>
<dbReference type="EMBL" id="JABEXW010000100">
    <property type="protein sequence ID" value="KAF4971188.1"/>
    <property type="molecule type" value="Genomic_DNA"/>
</dbReference>
<evidence type="ECO:0000313" key="4">
    <source>
        <dbReference type="Proteomes" id="UP000622797"/>
    </source>
</evidence>
<protein>
    <submittedName>
        <fullName evidence="3">Uncharacterized protein</fullName>
    </submittedName>
</protein>
<feature type="region of interest" description="Disordered" evidence="1">
    <location>
        <begin position="59"/>
        <end position="82"/>
    </location>
</feature>
<dbReference type="OrthoDB" id="5105504at2759"/>
<organism evidence="3 4">
    <name type="scientific">Fusarium sarcochroum</name>
    <dbReference type="NCBI Taxonomy" id="1208366"/>
    <lineage>
        <taxon>Eukaryota</taxon>
        <taxon>Fungi</taxon>
        <taxon>Dikarya</taxon>
        <taxon>Ascomycota</taxon>
        <taxon>Pezizomycotina</taxon>
        <taxon>Sordariomycetes</taxon>
        <taxon>Hypocreomycetidae</taxon>
        <taxon>Hypocreales</taxon>
        <taxon>Nectriaceae</taxon>
        <taxon>Fusarium</taxon>
        <taxon>Fusarium lateritium species complex</taxon>
    </lineage>
</organism>
<feature type="signal peptide" evidence="2">
    <location>
        <begin position="1"/>
        <end position="19"/>
    </location>
</feature>